<dbReference type="SUPFAM" id="SSF53098">
    <property type="entry name" value="Ribonuclease H-like"/>
    <property type="match status" value="1"/>
</dbReference>
<dbReference type="EMBL" id="JAUSUT010000001">
    <property type="protein sequence ID" value="MDQ0381484.1"/>
    <property type="molecule type" value="Genomic_DNA"/>
</dbReference>
<feature type="domain" description="Integrase catalytic" evidence="1">
    <location>
        <begin position="4"/>
        <end position="27"/>
    </location>
</feature>
<proteinExistence type="predicted"/>
<evidence type="ECO:0000313" key="3">
    <source>
        <dbReference type="Proteomes" id="UP001229651"/>
    </source>
</evidence>
<keyword evidence="3" id="KW-1185">Reference proteome</keyword>
<comment type="caution">
    <text evidence="2">The sequence shown here is derived from an EMBL/GenBank/DDBJ whole genome shotgun (WGS) entry which is preliminary data.</text>
</comment>
<dbReference type="RefSeq" id="WP_370876704.1">
    <property type="nucleotide sequence ID" value="NZ_JAUSUT010000001.1"/>
</dbReference>
<dbReference type="Proteomes" id="UP001229651">
    <property type="component" value="Unassembled WGS sequence"/>
</dbReference>
<dbReference type="InterPro" id="IPR001584">
    <property type="entry name" value="Integrase_cat-core"/>
</dbReference>
<reference evidence="2 3" key="1">
    <citation type="submission" date="2023-07" db="EMBL/GenBank/DDBJ databases">
        <title>Sequencing the genomes of 1000 actinobacteria strains.</title>
        <authorList>
            <person name="Klenk H.-P."/>
        </authorList>
    </citation>
    <scope>NUCLEOTIDE SEQUENCE [LARGE SCALE GENOMIC DNA]</scope>
    <source>
        <strain evidence="2 3">DSM 45805</strain>
    </source>
</reference>
<gene>
    <name evidence="2" type="ORF">FB470_005478</name>
</gene>
<accession>A0ABU0F1M2</accession>
<dbReference type="Pfam" id="PF13683">
    <property type="entry name" value="rve_3"/>
    <property type="match status" value="1"/>
</dbReference>
<organism evidence="2 3">
    <name type="scientific">Amycolatopsis thermophila</name>
    <dbReference type="NCBI Taxonomy" id="206084"/>
    <lineage>
        <taxon>Bacteria</taxon>
        <taxon>Bacillati</taxon>
        <taxon>Actinomycetota</taxon>
        <taxon>Actinomycetes</taxon>
        <taxon>Pseudonocardiales</taxon>
        <taxon>Pseudonocardiaceae</taxon>
        <taxon>Amycolatopsis</taxon>
    </lineage>
</organism>
<evidence type="ECO:0000259" key="1">
    <source>
        <dbReference type="Pfam" id="PF13683"/>
    </source>
</evidence>
<dbReference type="InterPro" id="IPR012337">
    <property type="entry name" value="RNaseH-like_sf"/>
</dbReference>
<sequence length="47" mass="5686">MFNDKLKEWEDYYNYHRPHGGLGGQTPYERLLQKTQTNTQSVNDQRQ</sequence>
<name>A0ABU0F1M2_9PSEU</name>
<evidence type="ECO:0000313" key="2">
    <source>
        <dbReference type="EMBL" id="MDQ0381484.1"/>
    </source>
</evidence>
<protein>
    <submittedName>
        <fullName evidence="2">Transposase InsO family protein</fullName>
    </submittedName>
</protein>